<feature type="transmembrane region" description="Helical" evidence="1">
    <location>
        <begin position="74"/>
        <end position="95"/>
    </location>
</feature>
<dbReference type="Proteomes" id="UP000279911">
    <property type="component" value="Unassembled WGS sequence"/>
</dbReference>
<sequence>MAFVYRTLFFIIGLTILSFGVSMTIKAGLGTGAWDALNVGLSQTVGLTPGSWVVIVGIILIFVNAVLVKRRPDFAAIITLLITGVLIDFWILRVFDDLVVTGYLKQFAVFLLGMVALSFGLAVYLQPRFPLIPIDNFMMALRERFGLNLMVAKTLGEVIALSAAFIFKGPIGIGTLIVTFAIGPLIQFFFPYCEKLLNKLVLLSEK</sequence>
<accession>A0A427TQN3</accession>
<name>A0A427TQN3_9BACI</name>
<gene>
    <name evidence="2" type="ORF">EJA10_12455</name>
</gene>
<feature type="transmembrane region" description="Helical" evidence="1">
    <location>
        <begin position="107"/>
        <end position="125"/>
    </location>
</feature>
<dbReference type="Pfam" id="PF19700">
    <property type="entry name" value="DUF6198"/>
    <property type="match status" value="1"/>
</dbReference>
<evidence type="ECO:0000256" key="1">
    <source>
        <dbReference type="SAM" id="Phobius"/>
    </source>
</evidence>
<dbReference type="EMBL" id="RSFW01000014">
    <property type="protein sequence ID" value="RSD26678.1"/>
    <property type="molecule type" value="Genomic_DNA"/>
</dbReference>
<dbReference type="PANTHER" id="PTHR40078">
    <property type="entry name" value="INTEGRAL MEMBRANE PROTEIN-RELATED"/>
    <property type="match status" value="1"/>
</dbReference>
<proteinExistence type="predicted"/>
<dbReference type="STRING" id="285983.UB32_15740"/>
<keyword evidence="1" id="KW-1133">Transmembrane helix</keyword>
<feature type="transmembrane region" description="Helical" evidence="1">
    <location>
        <begin position="49"/>
        <end position="67"/>
    </location>
</feature>
<keyword evidence="1" id="KW-0472">Membrane</keyword>
<dbReference type="PANTHER" id="PTHR40078:SF1">
    <property type="entry name" value="INTEGRAL MEMBRANE PROTEIN"/>
    <property type="match status" value="1"/>
</dbReference>
<comment type="caution">
    <text evidence="2">The sequence shown here is derived from an EMBL/GenBank/DDBJ whole genome shotgun (WGS) entry which is preliminary data.</text>
</comment>
<keyword evidence="1" id="KW-0812">Transmembrane</keyword>
<evidence type="ECO:0000313" key="2">
    <source>
        <dbReference type="EMBL" id="RSD26678.1"/>
    </source>
</evidence>
<reference evidence="3" key="1">
    <citation type="submission" date="2018-12" db="EMBL/GenBank/DDBJ databases">
        <title>Bacillus chawlae sp. nov., Bacillus glennii sp. nov., and Bacillus saganii sp. nov. Isolated from the Vehicle Assembly Building at Kennedy Space Center where the Viking Spacecraft were Assembled.</title>
        <authorList>
            <person name="Seuylemezian A."/>
            <person name="Vaishampayan P."/>
        </authorList>
    </citation>
    <scope>NUCLEOTIDE SEQUENCE [LARGE SCALE GENOMIC DNA]</scope>
    <source>
        <strain evidence="3">DSM 13966</strain>
    </source>
</reference>
<evidence type="ECO:0000313" key="3">
    <source>
        <dbReference type="Proteomes" id="UP000279911"/>
    </source>
</evidence>
<dbReference type="InterPro" id="IPR038750">
    <property type="entry name" value="YczE/YyaS-like"/>
</dbReference>
<feature type="transmembrane region" description="Helical" evidence="1">
    <location>
        <begin position="173"/>
        <end position="193"/>
    </location>
</feature>
<dbReference type="OrthoDB" id="1902994at2"/>
<dbReference type="RefSeq" id="WP_125480337.1">
    <property type="nucleotide sequence ID" value="NZ_RSFW01000014.1"/>
</dbReference>
<dbReference type="AlphaFoldDB" id="A0A427TQN3"/>
<feature type="transmembrane region" description="Helical" evidence="1">
    <location>
        <begin position="7"/>
        <end position="29"/>
    </location>
</feature>
<feature type="transmembrane region" description="Helical" evidence="1">
    <location>
        <begin position="145"/>
        <end position="167"/>
    </location>
</feature>
<organism evidence="2 3">
    <name type="scientific">Mesobacillus subterraneus</name>
    <dbReference type="NCBI Taxonomy" id="285983"/>
    <lineage>
        <taxon>Bacteria</taxon>
        <taxon>Bacillati</taxon>
        <taxon>Bacillota</taxon>
        <taxon>Bacilli</taxon>
        <taxon>Bacillales</taxon>
        <taxon>Bacillaceae</taxon>
        <taxon>Mesobacillus</taxon>
    </lineage>
</organism>
<protein>
    <submittedName>
        <fullName evidence="2">Membrane protein</fullName>
    </submittedName>
</protein>